<feature type="signal peptide" evidence="2">
    <location>
        <begin position="1"/>
        <end position="30"/>
    </location>
</feature>
<evidence type="ECO:0000313" key="5">
    <source>
        <dbReference type="Proteomes" id="UP000231530"/>
    </source>
</evidence>
<dbReference type="InterPro" id="IPR038081">
    <property type="entry name" value="CalX-like_sf"/>
</dbReference>
<feature type="region of interest" description="Disordered" evidence="1">
    <location>
        <begin position="567"/>
        <end position="590"/>
    </location>
</feature>
<feature type="region of interest" description="Disordered" evidence="1">
    <location>
        <begin position="680"/>
        <end position="770"/>
    </location>
</feature>
<feature type="domain" description="PKD" evidence="3">
    <location>
        <begin position="603"/>
        <end position="675"/>
    </location>
</feature>
<feature type="chain" id="PRO_5013735788" description="PKD domain-containing protein" evidence="2">
    <location>
        <begin position="31"/>
        <end position="804"/>
    </location>
</feature>
<dbReference type="Gene3D" id="2.60.40.10">
    <property type="entry name" value="Immunoglobulins"/>
    <property type="match status" value="1"/>
</dbReference>
<evidence type="ECO:0000256" key="1">
    <source>
        <dbReference type="SAM" id="MobiDB-lite"/>
    </source>
</evidence>
<organism evidence="4 5">
    <name type="scientific">Candidatus Magasanikbacteria bacterium CG10_big_fil_rev_8_21_14_0_10_42_10</name>
    <dbReference type="NCBI Taxonomy" id="1974649"/>
    <lineage>
        <taxon>Bacteria</taxon>
        <taxon>Candidatus Magasanikiibacteriota</taxon>
    </lineage>
</organism>
<dbReference type="SUPFAM" id="SSF49299">
    <property type="entry name" value="PKD domain"/>
    <property type="match status" value="1"/>
</dbReference>
<name>A0A2H0TVR4_9BACT</name>
<gene>
    <name evidence="4" type="ORF">COU32_03160</name>
</gene>
<dbReference type="PROSITE" id="PS50093">
    <property type="entry name" value="PKD"/>
    <property type="match status" value="1"/>
</dbReference>
<comment type="caution">
    <text evidence="4">The sequence shown here is derived from an EMBL/GenBank/DDBJ whole genome shotgun (WGS) entry which is preliminary data.</text>
</comment>
<dbReference type="InterPro" id="IPR035986">
    <property type="entry name" value="PKD_dom_sf"/>
</dbReference>
<dbReference type="Gene3D" id="2.60.40.2030">
    <property type="match status" value="3"/>
</dbReference>
<dbReference type="SMART" id="SM00089">
    <property type="entry name" value="PKD"/>
    <property type="match status" value="1"/>
</dbReference>
<dbReference type="InterPro" id="IPR022409">
    <property type="entry name" value="PKD/Chitinase_dom"/>
</dbReference>
<dbReference type="EMBL" id="PFBY01000036">
    <property type="protein sequence ID" value="PIR76243.1"/>
    <property type="molecule type" value="Genomic_DNA"/>
</dbReference>
<dbReference type="Pfam" id="PF18911">
    <property type="entry name" value="PKD_4"/>
    <property type="match status" value="1"/>
</dbReference>
<feature type="compositionally biased region" description="Low complexity" evidence="1">
    <location>
        <begin position="681"/>
        <end position="743"/>
    </location>
</feature>
<reference evidence="5" key="1">
    <citation type="submission" date="2017-09" db="EMBL/GenBank/DDBJ databases">
        <title>Depth-based differentiation of microbial function through sediment-hosted aquifers and enrichment of novel symbionts in the deep terrestrial subsurface.</title>
        <authorList>
            <person name="Probst A.J."/>
            <person name="Ladd B."/>
            <person name="Jarett J.K."/>
            <person name="Geller-Mcgrath D.E."/>
            <person name="Sieber C.M.K."/>
            <person name="Emerson J.B."/>
            <person name="Anantharaman K."/>
            <person name="Thomas B.C."/>
            <person name="Malmstrom R."/>
            <person name="Stieglmeier M."/>
            <person name="Klingl A."/>
            <person name="Woyke T."/>
            <person name="Ryan C.M."/>
            <person name="Banfield J.F."/>
        </authorList>
    </citation>
    <scope>NUCLEOTIDE SEQUENCE [LARGE SCALE GENOMIC DNA]</scope>
</reference>
<proteinExistence type="predicted"/>
<keyword evidence="2" id="KW-0732">Signal</keyword>
<dbReference type="CDD" id="cd00146">
    <property type="entry name" value="PKD"/>
    <property type="match status" value="1"/>
</dbReference>
<dbReference type="InterPro" id="IPR013783">
    <property type="entry name" value="Ig-like_fold"/>
</dbReference>
<evidence type="ECO:0000313" key="4">
    <source>
        <dbReference type="EMBL" id="PIR76243.1"/>
    </source>
</evidence>
<sequence length="804" mass="85364">MKKNFFAKIGHFTLVATLLFNSFGVAFVHADVVVDPTTVSFVHANYPVPELTLPDGGEWSTGIAAIRYTGPALAEGETVSITISVDTTNSTAIQDKDFKFTEVTSSFTSSISKIELPITIISNNLVESDRTIVLKNNLSSSTFTLTIQDDDIADPPTFDETFNPSPFKRAENASLGGTAAFINNSNTTLDFHFVISGTASASDYVIGTTSHSIPAVGEATFIENSVDLTNGIIHDVVGGEKRRFEFQPVDDTEVEGDEEVIITLTYATDSAGKVYDFADISYTTIILDNDTVTSISNFGFETSSSTVVEGDEGNKTVVIRLVADQIQTQDRILNINIEDSSTAKNDYPTSVGGDFIRSVNTSNQASLTMASGTDYAELEITIEGDTTFETNETIVLSAGSANYDDFKMDTTSNTHVLTIQNDDVDESGETVIKNKVSFDSSSESIDEGYGTYSIKVHSITKAKNSGAGGPEGTDGILVYFQVDPSSTLSADVDYTIDAATTTNGYYAVIPVGSTSTNIHVNIVNDSDVESTENLSLIITGVGPIDTTVVDESADTFLLIVNDNDTISPTENSGSNGSGSSGGTYISNTHPTAAFTTGQEVTIAVNTEVTFDASASSDSEGNIQFYFWTFGDGSDEVYYTSPTVTHTYTQVGTYSLTAKVKDTFGAENTATILVHVVAGNDTPAETENTNNSSTTNTGTTTPTTDNTQTGSTPEETTGATTPPTQTNTPEPTTLPTENNTVPEEQTTTNEQQNSGTNNQGEAPTQVQPTEENQGLPTWIKILFGSGAVVTVAGAGIAVNRARRTL</sequence>
<dbReference type="SUPFAM" id="SSF141072">
    <property type="entry name" value="CalX-like"/>
    <property type="match status" value="3"/>
</dbReference>
<evidence type="ECO:0000259" key="3">
    <source>
        <dbReference type="PROSITE" id="PS50093"/>
    </source>
</evidence>
<feature type="compositionally biased region" description="Polar residues" evidence="1">
    <location>
        <begin position="744"/>
        <end position="770"/>
    </location>
</feature>
<dbReference type="Proteomes" id="UP000231530">
    <property type="component" value="Unassembled WGS sequence"/>
</dbReference>
<dbReference type="InterPro" id="IPR000601">
    <property type="entry name" value="PKD_dom"/>
</dbReference>
<dbReference type="AlphaFoldDB" id="A0A2H0TVR4"/>
<protein>
    <recommendedName>
        <fullName evidence="3">PKD domain-containing protein</fullName>
    </recommendedName>
</protein>
<evidence type="ECO:0000256" key="2">
    <source>
        <dbReference type="SAM" id="SignalP"/>
    </source>
</evidence>
<accession>A0A2H0TVR4</accession>